<accession>A0A6A6XLX7</accession>
<dbReference type="AlphaFoldDB" id="A0A6A6XLX7"/>
<evidence type="ECO:0000259" key="9">
    <source>
        <dbReference type="Pfam" id="PF08511"/>
    </source>
</evidence>
<evidence type="ECO:0000256" key="7">
    <source>
        <dbReference type="ARBA" id="ARBA00023128"/>
    </source>
</evidence>
<dbReference type="UniPathway" id="UPA00232"/>
<evidence type="ECO:0000313" key="10">
    <source>
        <dbReference type="EMBL" id="KAF2796557.1"/>
    </source>
</evidence>
<keyword evidence="11" id="KW-1185">Reference proteome</keyword>
<dbReference type="OrthoDB" id="619536at2759"/>
<evidence type="ECO:0000256" key="8">
    <source>
        <dbReference type="RuleBase" id="RU366063"/>
    </source>
</evidence>
<dbReference type="InterPro" id="IPR012762">
    <property type="entry name" value="Ubiq_biosynth_COQ9"/>
</dbReference>
<organism evidence="10 11">
    <name type="scientific">Melanomma pulvis-pyrius CBS 109.77</name>
    <dbReference type="NCBI Taxonomy" id="1314802"/>
    <lineage>
        <taxon>Eukaryota</taxon>
        <taxon>Fungi</taxon>
        <taxon>Dikarya</taxon>
        <taxon>Ascomycota</taxon>
        <taxon>Pezizomycotina</taxon>
        <taxon>Dothideomycetes</taxon>
        <taxon>Pleosporomycetidae</taxon>
        <taxon>Pleosporales</taxon>
        <taxon>Melanommataceae</taxon>
        <taxon>Melanomma</taxon>
    </lineage>
</organism>
<comment type="pathway">
    <text evidence="2 8">Cofactor biosynthesis; ubiquinone biosynthesis.</text>
</comment>
<proteinExistence type="inferred from homology"/>
<name>A0A6A6XLX7_9PLEO</name>
<dbReference type="PANTHER" id="PTHR21427">
    <property type="entry name" value="UBIQUINONE BIOSYNTHESIS PROTEIN COQ9, MITOCHONDRIAL"/>
    <property type="match status" value="1"/>
</dbReference>
<keyword evidence="10" id="KW-0830">Ubiquinone</keyword>
<feature type="domain" description="COQ9 C-terminal" evidence="9">
    <location>
        <begin position="159"/>
        <end position="229"/>
    </location>
</feature>
<keyword evidence="6 8" id="KW-0446">Lipid-binding</keyword>
<evidence type="ECO:0000256" key="2">
    <source>
        <dbReference type="ARBA" id="ARBA00004749"/>
    </source>
</evidence>
<evidence type="ECO:0000256" key="1">
    <source>
        <dbReference type="ARBA" id="ARBA00004173"/>
    </source>
</evidence>
<sequence>MAPPAQLANCVRGTFRASSFRPTLWRQRCLYHSYEYSQPPPFPPAEAAILSSAISHVPAFGFTLDALKLGARDAGYLDVSTNLLPRGVFDLVNYHLVMQRLALKDSVQFPTEAEQGTGKKIGIGAKVRTLTLARLRANEPVIHRWQEALAIMAQPSYAPPSFAELAKLADEIWFLAGDTSVDTSWYTKRASLSAIYSATEVFMTQDTSKNFAETEQFLDARLEDVRKFGGFLGALGEWADFTGHSAVNVLRSKGLRI</sequence>
<comment type="function">
    <text evidence="8">Membrane-associated protein that warps the membrane surface to access and bind aromatic isoprenes with high specificity, including ubiquinone (CoQ) isoprene intermediates and presents them directly to Coq7, therefore facilitating the Coq7-mediated hydroxylase step. Participates in the biosynthesis of coenzyme Q, also named ubiquinone, an essential lipid-soluble electron transporter for aerobic cellular respiration.</text>
</comment>
<reference evidence="10" key="1">
    <citation type="journal article" date="2020" name="Stud. Mycol.">
        <title>101 Dothideomycetes genomes: a test case for predicting lifestyles and emergence of pathogens.</title>
        <authorList>
            <person name="Haridas S."/>
            <person name="Albert R."/>
            <person name="Binder M."/>
            <person name="Bloem J."/>
            <person name="Labutti K."/>
            <person name="Salamov A."/>
            <person name="Andreopoulos B."/>
            <person name="Baker S."/>
            <person name="Barry K."/>
            <person name="Bills G."/>
            <person name="Bluhm B."/>
            <person name="Cannon C."/>
            <person name="Castanera R."/>
            <person name="Culley D."/>
            <person name="Daum C."/>
            <person name="Ezra D."/>
            <person name="Gonzalez J."/>
            <person name="Henrissat B."/>
            <person name="Kuo A."/>
            <person name="Liang C."/>
            <person name="Lipzen A."/>
            <person name="Lutzoni F."/>
            <person name="Magnuson J."/>
            <person name="Mondo S."/>
            <person name="Nolan M."/>
            <person name="Ohm R."/>
            <person name="Pangilinan J."/>
            <person name="Park H.-J."/>
            <person name="Ramirez L."/>
            <person name="Alfaro M."/>
            <person name="Sun H."/>
            <person name="Tritt A."/>
            <person name="Yoshinaga Y."/>
            <person name="Zwiers L.-H."/>
            <person name="Turgeon B."/>
            <person name="Goodwin S."/>
            <person name="Spatafora J."/>
            <person name="Crous P."/>
            <person name="Grigoriev I."/>
        </authorList>
    </citation>
    <scope>NUCLEOTIDE SEQUENCE</scope>
    <source>
        <strain evidence="10">CBS 109.77</strain>
    </source>
</reference>
<dbReference type="PANTHER" id="PTHR21427:SF19">
    <property type="entry name" value="UBIQUINONE BIOSYNTHESIS PROTEIN COQ9, MITOCHONDRIAL"/>
    <property type="match status" value="1"/>
</dbReference>
<dbReference type="Gene3D" id="1.10.357.10">
    <property type="entry name" value="Tetracycline Repressor, domain 2"/>
    <property type="match status" value="1"/>
</dbReference>
<gene>
    <name evidence="10" type="ORF">K505DRAFT_323220</name>
</gene>
<dbReference type="EMBL" id="MU001828">
    <property type="protein sequence ID" value="KAF2796557.1"/>
    <property type="molecule type" value="Genomic_DNA"/>
</dbReference>
<dbReference type="GO" id="GO:0006744">
    <property type="term" value="P:ubiquinone biosynthetic process"/>
    <property type="evidence" value="ECO:0007669"/>
    <property type="project" value="UniProtKB-UniRule"/>
</dbReference>
<dbReference type="FunFam" id="1.10.357.10:FF:000004">
    <property type="entry name" value="Ubiquinone biosynthesis protein COQ9, mitochondrial"/>
    <property type="match status" value="1"/>
</dbReference>
<dbReference type="InterPro" id="IPR013718">
    <property type="entry name" value="COQ9_C"/>
</dbReference>
<comment type="similarity">
    <text evidence="3 8">Belongs to the COQ9 family.</text>
</comment>
<dbReference type="GO" id="GO:0005743">
    <property type="term" value="C:mitochondrial inner membrane"/>
    <property type="evidence" value="ECO:0007669"/>
    <property type="project" value="TreeGrafter"/>
</dbReference>
<evidence type="ECO:0000313" key="11">
    <source>
        <dbReference type="Proteomes" id="UP000799757"/>
    </source>
</evidence>
<protein>
    <recommendedName>
        <fullName evidence="8">Ubiquinone biosynthesis protein</fullName>
    </recommendedName>
</protein>
<comment type="subcellular location">
    <subcellularLocation>
        <location evidence="1 8">Mitochondrion</location>
    </subcellularLocation>
</comment>
<evidence type="ECO:0000256" key="6">
    <source>
        <dbReference type="ARBA" id="ARBA00023121"/>
    </source>
</evidence>
<dbReference type="GO" id="GO:0008289">
    <property type="term" value="F:lipid binding"/>
    <property type="evidence" value="ECO:0007669"/>
    <property type="project" value="UniProtKB-UniRule"/>
</dbReference>
<keyword evidence="4 8" id="KW-0831">Ubiquinone biosynthesis</keyword>
<dbReference type="NCBIfam" id="TIGR02396">
    <property type="entry name" value="diverge_rpsU"/>
    <property type="match status" value="1"/>
</dbReference>
<keyword evidence="5" id="KW-0809">Transit peptide</keyword>
<evidence type="ECO:0000256" key="5">
    <source>
        <dbReference type="ARBA" id="ARBA00022946"/>
    </source>
</evidence>
<evidence type="ECO:0000256" key="3">
    <source>
        <dbReference type="ARBA" id="ARBA00010766"/>
    </source>
</evidence>
<dbReference type="Proteomes" id="UP000799757">
    <property type="component" value="Unassembled WGS sequence"/>
</dbReference>
<keyword evidence="7 8" id="KW-0496">Mitochondrion</keyword>
<dbReference type="Pfam" id="PF08511">
    <property type="entry name" value="COQ9"/>
    <property type="match status" value="1"/>
</dbReference>
<evidence type="ECO:0000256" key="4">
    <source>
        <dbReference type="ARBA" id="ARBA00022688"/>
    </source>
</evidence>